<dbReference type="Gene3D" id="4.10.860.10">
    <property type="entry name" value="UVR domain"/>
    <property type="match status" value="1"/>
</dbReference>
<sequence>MKLCDVCKKNIAMILTSKIESGKTETVALCIECAKKRGVPVMDQLMQQAGISSEDIQNLNQQMGNIFKDMNLEDMNLEDMNLEDMKLEDMSNENGDGKKLIGNIFNGLFSPKDENKDFIDEEIETSPKSVNAPEDKSKKNPFKKKRKHLETYGINLTNKANQKGVDKVVGRNKEIDRVVQILNRRTKNNPILIGEAGVGKTAIAEGLAVRISEKQVPEKLFNAEVYLLDLTAVVAGTQFRGQFESRMKSIIEEAKESGNIILVIDEVHNIMGAGEVQGGSMNAANILKPALAKGEIQVIGVTTLEEYRKYIEKDAALERRFQPVLVEEPSIEETIEILKGIRGYYEEYHKVKISDEIIEEVVNLSERYITDRFLPDKAIDVIDEAGSRANLKNIGLIELSGLKQQSEKVQNEKDDAEATGNFEKAAEYRMKLCKIKENIVEIKKKCSEVKITQEDIAFVIESWTRIPIQKITEKEAKKLLDLENRLHKRVIGQNEAIASLSRAIRRNRSGFRKKKKPSSFIFVGPTGVGKTELVKALASELFGSEDALIRIDMSEYMEKHTVSKLIGAPPGYVGYEQAGQLTEKVRRKPYSVILLDEIEKAHPDVFNMLLQILEDGRLTDSQGRTVFFDNTVIIMTSNAGTQFKAGSMGFVQDNYDILEARVKDALKETFRPEFLNRVDETIVFTPLKKEELRKIVDLMIMEVVEEVKEKKITVDVTDAVKDFVLEKGYDDKYGARPLRRTIQKYIEDEIAEQYLQNEFSEGSNISIELKEGKIVISL</sequence>
<feature type="domain" description="Clp ATPase C-terminal" evidence="6">
    <location>
        <begin position="687"/>
        <end position="776"/>
    </location>
</feature>
<dbReference type="Gene3D" id="1.10.8.60">
    <property type="match status" value="2"/>
</dbReference>
<feature type="domain" description="AAA+ ATPase" evidence="5">
    <location>
        <begin position="186"/>
        <end position="332"/>
    </location>
</feature>
<dbReference type="PROSITE" id="PS00871">
    <property type="entry name" value="CLPAB_2"/>
    <property type="match status" value="1"/>
</dbReference>
<dbReference type="CDD" id="cd00009">
    <property type="entry name" value="AAA"/>
    <property type="match status" value="1"/>
</dbReference>
<feature type="domain" description="AAA+ ATPase" evidence="5">
    <location>
        <begin position="516"/>
        <end position="688"/>
    </location>
</feature>
<dbReference type="Gene3D" id="3.40.50.300">
    <property type="entry name" value="P-loop containing nucleotide triphosphate hydrolases"/>
    <property type="match status" value="2"/>
</dbReference>
<dbReference type="RefSeq" id="WP_124998931.1">
    <property type="nucleotide sequence ID" value="NZ_BHYK01000005.1"/>
</dbReference>
<dbReference type="Pfam" id="PF00004">
    <property type="entry name" value="AAA"/>
    <property type="match status" value="1"/>
</dbReference>
<dbReference type="InterPro" id="IPR050130">
    <property type="entry name" value="ClpA_ClpB"/>
</dbReference>
<dbReference type="GO" id="GO:0005524">
    <property type="term" value="F:ATP binding"/>
    <property type="evidence" value="ECO:0007669"/>
    <property type="project" value="UniProtKB-KW"/>
</dbReference>
<dbReference type="SMART" id="SM00382">
    <property type="entry name" value="AAA"/>
    <property type="match status" value="2"/>
</dbReference>
<dbReference type="GO" id="GO:0005737">
    <property type="term" value="C:cytoplasm"/>
    <property type="evidence" value="ECO:0007669"/>
    <property type="project" value="TreeGrafter"/>
</dbReference>
<organism evidence="7 8">
    <name type="scientific">Clostridium tagluense</name>
    <dbReference type="NCBI Taxonomy" id="360422"/>
    <lineage>
        <taxon>Bacteria</taxon>
        <taxon>Bacillati</taxon>
        <taxon>Bacillota</taxon>
        <taxon>Clostridia</taxon>
        <taxon>Eubacteriales</taxon>
        <taxon>Clostridiaceae</taxon>
        <taxon>Clostridium</taxon>
    </lineage>
</organism>
<dbReference type="SUPFAM" id="SSF52540">
    <property type="entry name" value="P-loop containing nucleoside triphosphate hydrolases"/>
    <property type="match status" value="2"/>
</dbReference>
<reference evidence="7 8" key="1">
    <citation type="submission" date="2018-11" db="EMBL/GenBank/DDBJ databases">
        <title>Genome sequencing and assembly of Clostridium tagluense strain A121.</title>
        <authorList>
            <person name="Murakami T."/>
            <person name="Segawa T."/>
            <person name="Shcherbakova V.A."/>
            <person name="Mori H."/>
            <person name="Yoshimura Y."/>
        </authorList>
    </citation>
    <scope>NUCLEOTIDE SEQUENCE [LARGE SCALE GENOMIC DNA]</scope>
    <source>
        <strain evidence="7 8">A121</strain>
    </source>
</reference>
<dbReference type="PANTHER" id="PTHR11638:SF175">
    <property type="entry name" value="ATP-DEPENDENT CLP PROTEASE, ATP-BINDING SUBUNIT CLPC"/>
    <property type="match status" value="1"/>
</dbReference>
<dbReference type="GO" id="GO:0016887">
    <property type="term" value="F:ATP hydrolysis activity"/>
    <property type="evidence" value="ECO:0007669"/>
    <property type="project" value="InterPro"/>
</dbReference>
<keyword evidence="3" id="KW-0143">Chaperone</keyword>
<dbReference type="AlphaFoldDB" id="A0A401UIW6"/>
<evidence type="ECO:0000259" key="6">
    <source>
        <dbReference type="SMART" id="SM01086"/>
    </source>
</evidence>
<dbReference type="FunFam" id="3.40.50.300:FF:000025">
    <property type="entry name" value="ATP-dependent Clp protease subunit"/>
    <property type="match status" value="1"/>
</dbReference>
<keyword evidence="8" id="KW-1185">Reference proteome</keyword>
<dbReference type="InterPro" id="IPR041546">
    <property type="entry name" value="ClpA/ClpB_AAA_lid"/>
</dbReference>
<dbReference type="InterPro" id="IPR003593">
    <property type="entry name" value="AAA+_ATPase"/>
</dbReference>
<dbReference type="InterPro" id="IPR027417">
    <property type="entry name" value="P-loop_NTPase"/>
</dbReference>
<dbReference type="GO" id="GO:0034605">
    <property type="term" value="P:cellular response to heat"/>
    <property type="evidence" value="ECO:0007669"/>
    <property type="project" value="TreeGrafter"/>
</dbReference>
<dbReference type="FunFam" id="1.10.8.60:FF:000017">
    <property type="entry name" value="ATP-dependent chaperone ClpB"/>
    <property type="match status" value="1"/>
</dbReference>
<keyword evidence="2" id="KW-0067">ATP-binding</keyword>
<dbReference type="Pfam" id="PF10431">
    <property type="entry name" value="ClpB_D2-small"/>
    <property type="match status" value="1"/>
</dbReference>
<dbReference type="EMBL" id="BHYK01000005">
    <property type="protein sequence ID" value="GCD09478.1"/>
    <property type="molecule type" value="Genomic_DNA"/>
</dbReference>
<protein>
    <submittedName>
        <fullName evidence="7">Chaperone ClpB</fullName>
    </submittedName>
</protein>
<name>A0A401UIW6_9CLOT</name>
<dbReference type="InterPro" id="IPR019489">
    <property type="entry name" value="Clp_ATPase_C"/>
</dbReference>
<dbReference type="OrthoDB" id="9803641at2"/>
<dbReference type="PANTHER" id="PTHR11638">
    <property type="entry name" value="ATP-DEPENDENT CLP PROTEASE"/>
    <property type="match status" value="1"/>
</dbReference>
<evidence type="ECO:0000256" key="4">
    <source>
        <dbReference type="SAM" id="MobiDB-lite"/>
    </source>
</evidence>
<accession>A0A401UIW6</accession>
<evidence type="ECO:0000256" key="2">
    <source>
        <dbReference type="ARBA" id="ARBA00022840"/>
    </source>
</evidence>
<dbReference type="InterPro" id="IPR001270">
    <property type="entry name" value="ClpA/B"/>
</dbReference>
<dbReference type="InterPro" id="IPR028299">
    <property type="entry name" value="ClpA/B_CS2"/>
</dbReference>
<evidence type="ECO:0000313" key="7">
    <source>
        <dbReference type="EMBL" id="GCD09478.1"/>
    </source>
</evidence>
<evidence type="ECO:0000256" key="1">
    <source>
        <dbReference type="ARBA" id="ARBA00022741"/>
    </source>
</evidence>
<evidence type="ECO:0000313" key="8">
    <source>
        <dbReference type="Proteomes" id="UP000287872"/>
    </source>
</evidence>
<keyword evidence="1" id="KW-0547">Nucleotide-binding</keyword>
<dbReference type="Proteomes" id="UP000287872">
    <property type="component" value="Unassembled WGS sequence"/>
</dbReference>
<proteinExistence type="predicted"/>
<comment type="caution">
    <text evidence="7">The sequence shown here is derived from an EMBL/GenBank/DDBJ whole genome shotgun (WGS) entry which is preliminary data.</text>
</comment>
<feature type="region of interest" description="Disordered" evidence="4">
    <location>
        <begin position="124"/>
        <end position="144"/>
    </location>
</feature>
<dbReference type="Pfam" id="PF07724">
    <property type="entry name" value="AAA_2"/>
    <property type="match status" value="1"/>
</dbReference>
<dbReference type="Pfam" id="PF17871">
    <property type="entry name" value="AAA_lid_9"/>
    <property type="match status" value="1"/>
</dbReference>
<dbReference type="InterPro" id="IPR003959">
    <property type="entry name" value="ATPase_AAA_core"/>
</dbReference>
<gene>
    <name evidence="7" type="ORF">Ctaglu_11010</name>
</gene>
<evidence type="ECO:0000259" key="5">
    <source>
        <dbReference type="SMART" id="SM00382"/>
    </source>
</evidence>
<dbReference type="PRINTS" id="PR00300">
    <property type="entry name" value="CLPPROTEASEA"/>
</dbReference>
<dbReference type="CDD" id="cd19499">
    <property type="entry name" value="RecA-like_ClpB_Hsp104-like"/>
    <property type="match status" value="1"/>
</dbReference>
<evidence type="ECO:0000256" key="3">
    <source>
        <dbReference type="ARBA" id="ARBA00023186"/>
    </source>
</evidence>
<dbReference type="SMART" id="SM01086">
    <property type="entry name" value="ClpB_D2-small"/>
    <property type="match status" value="1"/>
</dbReference>